<organism evidence="5">
    <name type="scientific">Hofstenia miamia</name>
    <name type="common">Three-banded panther worm</name>
    <dbReference type="NCBI Taxonomy" id="442651"/>
    <lineage>
        <taxon>Eukaryota</taxon>
        <taxon>Metazoa</taxon>
        <taxon>Xenacoelomorpha</taxon>
        <taxon>Acoelomorpha</taxon>
        <taxon>Acoela</taxon>
        <taxon>Hofsteniidae</taxon>
        <taxon>Hofstenia</taxon>
    </lineage>
</organism>
<name>A0A068CJY3_HOFMI</name>
<dbReference type="InterPro" id="IPR050440">
    <property type="entry name" value="Laminin/Netrin_ECM"/>
</dbReference>
<accession>A0A068CJY3</accession>
<reference evidence="5" key="1">
    <citation type="journal article" date="2014" name="Curr. Biol.">
        <title>Whole-body acoel regeneration is controlled by wnt and bmp-admp signaling.</title>
        <authorList>
            <person name="Srivastava M."/>
            <person name="Mazza-Curll K.L."/>
            <person name="van Wolfswinkel J.C."/>
            <person name="Reddien P.W."/>
        </authorList>
    </citation>
    <scope>NUCLEOTIDE SEQUENCE</scope>
</reference>
<dbReference type="Pfam" id="PF00055">
    <property type="entry name" value="Laminin_N"/>
    <property type="match status" value="1"/>
</dbReference>
<dbReference type="PANTHER" id="PTHR10574:SF406">
    <property type="entry name" value="LAMININ SUBUNIT ALPHA 5"/>
    <property type="match status" value="1"/>
</dbReference>
<evidence type="ECO:0000313" key="5">
    <source>
        <dbReference type="EMBL" id="AID23684.1"/>
    </source>
</evidence>
<feature type="signal peptide" evidence="3">
    <location>
        <begin position="1"/>
        <end position="17"/>
    </location>
</feature>
<dbReference type="GO" id="GO:0009887">
    <property type="term" value="P:animal organ morphogenesis"/>
    <property type="evidence" value="ECO:0007669"/>
    <property type="project" value="TreeGrafter"/>
</dbReference>
<dbReference type="EMBL" id="KJ658762">
    <property type="protein sequence ID" value="AID23684.1"/>
    <property type="molecule type" value="mRNA"/>
</dbReference>
<keyword evidence="2" id="KW-0424">Laminin EGF-like domain</keyword>
<dbReference type="Gene3D" id="2.60.120.260">
    <property type="entry name" value="Galactose-binding domain-like"/>
    <property type="match status" value="1"/>
</dbReference>
<keyword evidence="1" id="KW-1015">Disulfide bond</keyword>
<evidence type="ECO:0000256" key="1">
    <source>
        <dbReference type="ARBA" id="ARBA00023157"/>
    </source>
</evidence>
<protein>
    <submittedName>
        <fullName evidence="5">Netrin-1</fullName>
    </submittedName>
</protein>
<dbReference type="InterPro" id="IPR008211">
    <property type="entry name" value="Laminin_N"/>
</dbReference>
<dbReference type="AlphaFoldDB" id="A0A068CJY3"/>
<keyword evidence="3" id="KW-0732">Signal</keyword>
<evidence type="ECO:0000256" key="3">
    <source>
        <dbReference type="SAM" id="SignalP"/>
    </source>
</evidence>
<dbReference type="PROSITE" id="PS51117">
    <property type="entry name" value="LAMININ_NTER"/>
    <property type="match status" value="1"/>
</dbReference>
<feature type="domain" description="Laminin N-terminal" evidence="4">
    <location>
        <begin position="1"/>
        <end position="236"/>
    </location>
</feature>
<dbReference type="GO" id="GO:0009888">
    <property type="term" value="P:tissue development"/>
    <property type="evidence" value="ECO:0007669"/>
    <property type="project" value="TreeGrafter"/>
</dbReference>
<dbReference type="SMART" id="SM00136">
    <property type="entry name" value="LamNT"/>
    <property type="match status" value="1"/>
</dbReference>
<feature type="chain" id="PRO_5001649666" evidence="3">
    <location>
        <begin position="18"/>
        <end position="267"/>
    </location>
</feature>
<dbReference type="PANTHER" id="PTHR10574">
    <property type="entry name" value="NETRIN/LAMININ-RELATED"/>
    <property type="match status" value="1"/>
</dbReference>
<proteinExistence type="evidence at transcript level"/>
<evidence type="ECO:0000256" key="2">
    <source>
        <dbReference type="ARBA" id="ARBA00023292"/>
    </source>
</evidence>
<evidence type="ECO:0000259" key="4">
    <source>
        <dbReference type="PROSITE" id="PS51117"/>
    </source>
</evidence>
<feature type="non-terminal residue" evidence="5">
    <location>
        <position position="267"/>
    </location>
</feature>
<sequence length="267" mass="30878">MSDSFFILCLLIECVHAFPASSQVFYDSENLPQYCEPEVVNIAELVDPMINYRPEKAYIHDADRVIQNCRNCNQDLKKNDACWLGKSSKIPIKNLEISFRFNKSLQIHNITIQFCTPRPKAMRILKSVDNGKTWNNLQYFANDCKGAYNLTTNTKQKEHLPVCTDKYSQFIPLRKTIFPTLKGRPSAFKLQNSSDLIEYTSATDIKIVFNEMFFSDSERKVLPYIYGISDININGRCICYGHASRCNFNQMKKRFECVCKHNTKGLD</sequence>